<proteinExistence type="predicted"/>
<reference evidence="1" key="2">
    <citation type="journal article" date="2015" name="Data Brief">
        <title>Shoot transcriptome of the giant reed, Arundo donax.</title>
        <authorList>
            <person name="Barrero R.A."/>
            <person name="Guerrero F.D."/>
            <person name="Moolhuijzen P."/>
            <person name="Goolsby J.A."/>
            <person name="Tidwell J."/>
            <person name="Bellgard S.E."/>
            <person name="Bellgard M.I."/>
        </authorList>
    </citation>
    <scope>NUCLEOTIDE SEQUENCE</scope>
    <source>
        <tissue evidence="1">Shoot tissue taken approximately 20 cm above the soil surface</tissue>
    </source>
</reference>
<evidence type="ECO:0000313" key="1">
    <source>
        <dbReference type="EMBL" id="JAE17059.1"/>
    </source>
</evidence>
<sequence>MWCISADQPHNSEDLPCCSGRRES</sequence>
<dbReference type="EMBL" id="GBRH01180837">
    <property type="protein sequence ID" value="JAE17059.1"/>
    <property type="molecule type" value="Transcribed_RNA"/>
</dbReference>
<accession>A0A0A9G0Q2</accession>
<dbReference type="AlphaFoldDB" id="A0A0A9G0Q2"/>
<organism evidence="1">
    <name type="scientific">Arundo donax</name>
    <name type="common">Giant reed</name>
    <name type="synonym">Donax arundinaceus</name>
    <dbReference type="NCBI Taxonomy" id="35708"/>
    <lineage>
        <taxon>Eukaryota</taxon>
        <taxon>Viridiplantae</taxon>
        <taxon>Streptophyta</taxon>
        <taxon>Embryophyta</taxon>
        <taxon>Tracheophyta</taxon>
        <taxon>Spermatophyta</taxon>
        <taxon>Magnoliopsida</taxon>
        <taxon>Liliopsida</taxon>
        <taxon>Poales</taxon>
        <taxon>Poaceae</taxon>
        <taxon>PACMAD clade</taxon>
        <taxon>Arundinoideae</taxon>
        <taxon>Arundineae</taxon>
        <taxon>Arundo</taxon>
    </lineage>
</organism>
<name>A0A0A9G0Q2_ARUDO</name>
<protein>
    <submittedName>
        <fullName evidence="1">Uncharacterized protein</fullName>
    </submittedName>
</protein>
<reference evidence="1" key="1">
    <citation type="submission" date="2014-09" db="EMBL/GenBank/DDBJ databases">
        <authorList>
            <person name="Magalhaes I.L.F."/>
            <person name="Oliveira U."/>
            <person name="Santos F.R."/>
            <person name="Vidigal T.H.D.A."/>
            <person name="Brescovit A.D."/>
            <person name="Santos A.J."/>
        </authorList>
    </citation>
    <scope>NUCLEOTIDE SEQUENCE</scope>
    <source>
        <tissue evidence="1">Shoot tissue taken approximately 20 cm above the soil surface</tissue>
    </source>
</reference>